<evidence type="ECO:0000256" key="2">
    <source>
        <dbReference type="ARBA" id="ARBA00022679"/>
    </source>
</evidence>
<comment type="similarity">
    <text evidence="1">Belongs to the polyphosphate kinase 2 (PPK2) family. Class I subfamily.</text>
</comment>
<keyword evidence="2" id="KW-0808">Transferase</keyword>
<protein>
    <submittedName>
        <fullName evidence="6">PPK2 family polyphosphate kinase</fullName>
    </submittedName>
</protein>
<evidence type="ECO:0000313" key="6">
    <source>
        <dbReference type="EMBL" id="MDY7228005.1"/>
    </source>
</evidence>
<dbReference type="GO" id="GO:0016301">
    <property type="term" value="F:kinase activity"/>
    <property type="evidence" value="ECO:0007669"/>
    <property type="project" value="UniProtKB-KW"/>
</dbReference>
<sequence length="276" mass="32345">MSVTTFEKPGAKVRLDDISEKPPKKLTEEEARKEFDKLGEELFDLQDLLWGARQHSVLVILQGRDSAGKDGAVKHVAGFLNPRGVHVTSFGAPTPEELEHDFLWRIHRHAPRKGEFGIFNRSHYEDVLVVRVHDLVPKSLWKERYDHIRDFEELLAEHGTIILKFFLHISHDEQKKRLLKREEDARKSWKLNAGDWEDREHWDDYTEAYEEAISRTASKHAPWIIVPSDTKWYRNLVVARSIAEALRPHRRDWQKHLDAVGEAKKAELASYRKKKK</sequence>
<dbReference type="SUPFAM" id="SSF52540">
    <property type="entry name" value="P-loop containing nucleoside triphosphate hydrolases"/>
    <property type="match status" value="1"/>
</dbReference>
<dbReference type="PIRSF" id="PIRSF028756">
    <property type="entry name" value="PPK2_prd"/>
    <property type="match status" value="1"/>
</dbReference>
<dbReference type="PANTHER" id="PTHR34383:SF3">
    <property type="entry name" value="POLYPHOSPHATE:AMP PHOSPHOTRANSFERASE"/>
    <property type="match status" value="1"/>
</dbReference>
<evidence type="ECO:0000256" key="1">
    <source>
        <dbReference type="ARBA" id="ARBA00009924"/>
    </source>
</evidence>
<name>A0ABU5H3H8_9BACT</name>
<dbReference type="EMBL" id="JAXIVS010000005">
    <property type="protein sequence ID" value="MDY7228005.1"/>
    <property type="molecule type" value="Genomic_DNA"/>
</dbReference>
<dbReference type="RefSeq" id="WP_321546733.1">
    <property type="nucleotide sequence ID" value="NZ_JAXIVS010000005.1"/>
</dbReference>
<dbReference type="Gene3D" id="3.40.50.300">
    <property type="entry name" value="P-loop containing nucleotide triphosphate hydrolases"/>
    <property type="match status" value="1"/>
</dbReference>
<reference evidence="6 7" key="1">
    <citation type="submission" date="2023-12" db="EMBL/GenBank/DDBJ databases">
        <title>the genome sequence of Hyalangium sp. s54d21.</title>
        <authorList>
            <person name="Zhang X."/>
        </authorList>
    </citation>
    <scope>NUCLEOTIDE SEQUENCE [LARGE SCALE GENOMIC DNA]</scope>
    <source>
        <strain evidence="7">s54d21</strain>
    </source>
</reference>
<dbReference type="InterPro" id="IPR022488">
    <property type="entry name" value="PPK2-related"/>
</dbReference>
<gene>
    <name evidence="6" type="ORF">SYV04_16425</name>
</gene>
<evidence type="ECO:0000313" key="7">
    <source>
        <dbReference type="Proteomes" id="UP001291309"/>
    </source>
</evidence>
<dbReference type="NCBIfam" id="TIGR03709">
    <property type="entry name" value="PPK2_rel_1"/>
    <property type="match status" value="1"/>
</dbReference>
<dbReference type="InterPro" id="IPR016898">
    <property type="entry name" value="Polyphosphate_phosphotransfera"/>
</dbReference>
<evidence type="ECO:0000256" key="3">
    <source>
        <dbReference type="ARBA" id="ARBA00022777"/>
    </source>
</evidence>
<dbReference type="Proteomes" id="UP001291309">
    <property type="component" value="Unassembled WGS sequence"/>
</dbReference>
<feature type="domain" description="Polyphosphate kinase-2-related" evidence="5">
    <location>
        <begin position="26"/>
        <end position="247"/>
    </location>
</feature>
<dbReference type="Pfam" id="PF03976">
    <property type="entry name" value="PPK2"/>
    <property type="match status" value="1"/>
</dbReference>
<keyword evidence="7" id="KW-1185">Reference proteome</keyword>
<dbReference type="InterPro" id="IPR027417">
    <property type="entry name" value="P-loop_NTPase"/>
</dbReference>
<feature type="compositionally biased region" description="Basic and acidic residues" evidence="4">
    <location>
        <begin position="9"/>
        <end position="27"/>
    </location>
</feature>
<dbReference type="InterPro" id="IPR022300">
    <property type="entry name" value="PPK2-rel_1"/>
</dbReference>
<evidence type="ECO:0000256" key="4">
    <source>
        <dbReference type="SAM" id="MobiDB-lite"/>
    </source>
</evidence>
<proteinExistence type="inferred from homology"/>
<accession>A0ABU5H3H8</accession>
<organism evidence="6 7">
    <name type="scientific">Hyalangium rubrum</name>
    <dbReference type="NCBI Taxonomy" id="3103134"/>
    <lineage>
        <taxon>Bacteria</taxon>
        <taxon>Pseudomonadati</taxon>
        <taxon>Myxococcota</taxon>
        <taxon>Myxococcia</taxon>
        <taxon>Myxococcales</taxon>
        <taxon>Cystobacterineae</taxon>
        <taxon>Archangiaceae</taxon>
        <taxon>Hyalangium</taxon>
    </lineage>
</organism>
<keyword evidence="3 6" id="KW-0418">Kinase</keyword>
<feature type="region of interest" description="Disordered" evidence="4">
    <location>
        <begin position="1"/>
        <end position="27"/>
    </location>
</feature>
<comment type="caution">
    <text evidence="6">The sequence shown here is derived from an EMBL/GenBank/DDBJ whole genome shotgun (WGS) entry which is preliminary data.</text>
</comment>
<evidence type="ECO:0000259" key="5">
    <source>
        <dbReference type="Pfam" id="PF03976"/>
    </source>
</evidence>
<dbReference type="PANTHER" id="PTHR34383">
    <property type="entry name" value="POLYPHOSPHATE:AMP PHOSPHOTRANSFERASE-RELATED"/>
    <property type="match status" value="1"/>
</dbReference>